<keyword evidence="3" id="KW-1185">Reference proteome</keyword>
<comment type="caution">
    <text evidence="2">The sequence shown here is derived from an EMBL/GenBank/DDBJ whole genome shotgun (WGS) entry which is preliminary data.</text>
</comment>
<name>A0AAD5BS07_AMBAR</name>
<evidence type="ECO:0000256" key="1">
    <source>
        <dbReference type="SAM" id="MobiDB-lite"/>
    </source>
</evidence>
<feature type="compositionally biased region" description="Low complexity" evidence="1">
    <location>
        <begin position="61"/>
        <end position="70"/>
    </location>
</feature>
<dbReference type="Proteomes" id="UP001206925">
    <property type="component" value="Unassembled WGS sequence"/>
</dbReference>
<reference evidence="2" key="1">
    <citation type="submission" date="2022-06" db="EMBL/GenBank/DDBJ databases">
        <title>Uncovering the hologenomic basis of an extraordinary plant invasion.</title>
        <authorList>
            <person name="Bieker V.C."/>
            <person name="Martin M.D."/>
            <person name="Gilbert T."/>
            <person name="Hodgins K."/>
            <person name="Battlay P."/>
            <person name="Petersen B."/>
            <person name="Wilson J."/>
        </authorList>
    </citation>
    <scope>NUCLEOTIDE SEQUENCE</scope>
    <source>
        <strain evidence="2">AA19_3_7</strain>
        <tissue evidence="2">Leaf</tissue>
    </source>
</reference>
<evidence type="ECO:0000313" key="3">
    <source>
        <dbReference type="Proteomes" id="UP001206925"/>
    </source>
</evidence>
<dbReference type="EMBL" id="JAMZMK010011192">
    <property type="protein sequence ID" value="KAI7728598.1"/>
    <property type="molecule type" value="Genomic_DNA"/>
</dbReference>
<feature type="non-terminal residue" evidence="2">
    <location>
        <position position="122"/>
    </location>
</feature>
<feature type="non-terminal residue" evidence="2">
    <location>
        <position position="1"/>
    </location>
</feature>
<feature type="region of interest" description="Disordered" evidence="1">
    <location>
        <begin position="61"/>
        <end position="80"/>
    </location>
</feature>
<proteinExistence type="predicted"/>
<dbReference type="AlphaFoldDB" id="A0AAD5BS07"/>
<organism evidence="2 3">
    <name type="scientific">Ambrosia artemisiifolia</name>
    <name type="common">Common ragweed</name>
    <dbReference type="NCBI Taxonomy" id="4212"/>
    <lineage>
        <taxon>Eukaryota</taxon>
        <taxon>Viridiplantae</taxon>
        <taxon>Streptophyta</taxon>
        <taxon>Embryophyta</taxon>
        <taxon>Tracheophyta</taxon>
        <taxon>Spermatophyta</taxon>
        <taxon>Magnoliopsida</taxon>
        <taxon>eudicotyledons</taxon>
        <taxon>Gunneridae</taxon>
        <taxon>Pentapetalae</taxon>
        <taxon>asterids</taxon>
        <taxon>campanulids</taxon>
        <taxon>Asterales</taxon>
        <taxon>Asteraceae</taxon>
        <taxon>Asteroideae</taxon>
        <taxon>Heliantheae alliance</taxon>
        <taxon>Heliantheae</taxon>
        <taxon>Ambrosia</taxon>
    </lineage>
</organism>
<protein>
    <submittedName>
        <fullName evidence="2">Uncharacterized protein</fullName>
    </submittedName>
</protein>
<accession>A0AAD5BS07</accession>
<gene>
    <name evidence="2" type="ORF">M8C21_014260</name>
</gene>
<sequence>TTGVPQSVINGLTLVKYSKVDGLTVEGSVCSVCLTEFEEGDMLSAVDATSFEGDGGGFGVVDDNNNNVGDQGEASGSSGLRIGANDEELLFPVGTFMIHCQYGTKTMVLTLDGDGDGDDGRS</sequence>
<evidence type="ECO:0000313" key="2">
    <source>
        <dbReference type="EMBL" id="KAI7728598.1"/>
    </source>
</evidence>